<dbReference type="InterPro" id="IPR017772">
    <property type="entry name" value="Cys_deSase_NifS_bac/arc"/>
</dbReference>
<dbReference type="InterPro" id="IPR010240">
    <property type="entry name" value="Cys_deSase_IscS"/>
</dbReference>
<evidence type="ECO:0000256" key="2">
    <source>
        <dbReference type="ARBA" id="ARBA00006490"/>
    </source>
</evidence>
<dbReference type="NCBIfam" id="TIGR03402">
    <property type="entry name" value="FeS_nifS"/>
    <property type="match status" value="1"/>
</dbReference>
<dbReference type="Gene3D" id="3.40.640.10">
    <property type="entry name" value="Type I PLP-dependent aspartate aminotransferase-like (Major domain)"/>
    <property type="match status" value="1"/>
</dbReference>
<dbReference type="GO" id="GO:0006520">
    <property type="term" value="P:amino acid metabolic process"/>
    <property type="evidence" value="ECO:0007669"/>
    <property type="project" value="InterPro"/>
</dbReference>
<evidence type="ECO:0000313" key="14">
    <source>
        <dbReference type="EMBL" id="AZT90032.1"/>
    </source>
</evidence>
<dbReference type="GO" id="GO:0031071">
    <property type="term" value="F:cysteine desulfurase activity"/>
    <property type="evidence" value="ECO:0007669"/>
    <property type="project" value="UniProtKB-UniRule"/>
</dbReference>
<gene>
    <name evidence="14" type="primary">nifS</name>
    <name evidence="11" type="synonym">iscS</name>
    <name evidence="14" type="ORF">ELD05_04830</name>
</gene>
<dbReference type="PIRSF" id="PIRSF005572">
    <property type="entry name" value="NifS"/>
    <property type="match status" value="1"/>
</dbReference>
<feature type="binding site" description="via persulfide group" evidence="11">
    <location>
        <position position="327"/>
    </location>
    <ligand>
        <name>[2Fe-2S] cluster</name>
        <dbReference type="ChEBI" id="CHEBI:190135"/>
        <note>ligand shared with IscU</note>
    </ligand>
</feature>
<evidence type="ECO:0000256" key="7">
    <source>
        <dbReference type="ARBA" id="ARBA00022898"/>
    </source>
</evidence>
<dbReference type="Gene3D" id="1.10.260.50">
    <property type="match status" value="1"/>
</dbReference>
<dbReference type="AlphaFoldDB" id="A0A3T0D4U4"/>
<dbReference type="Gene3D" id="3.90.1150.10">
    <property type="entry name" value="Aspartate Aminotransferase, domain 1"/>
    <property type="match status" value="1"/>
</dbReference>
<evidence type="ECO:0000259" key="13">
    <source>
        <dbReference type="Pfam" id="PF00266"/>
    </source>
</evidence>
<feature type="binding site" evidence="11">
    <location>
        <position position="153"/>
    </location>
    <ligand>
        <name>pyridoxal 5'-phosphate</name>
        <dbReference type="ChEBI" id="CHEBI:597326"/>
    </ligand>
</feature>
<evidence type="ECO:0000256" key="6">
    <source>
        <dbReference type="ARBA" id="ARBA00022723"/>
    </source>
</evidence>
<evidence type="ECO:0000256" key="12">
    <source>
        <dbReference type="RuleBase" id="RU004504"/>
    </source>
</evidence>
<dbReference type="RefSeq" id="WP_127351559.1">
    <property type="nucleotide sequence ID" value="NZ_CP034791.1"/>
</dbReference>
<comment type="catalytic activity">
    <reaction evidence="10 11">
        <text>(sulfur carrier)-H + L-cysteine = (sulfur carrier)-SH + L-alanine</text>
        <dbReference type="Rhea" id="RHEA:43892"/>
        <dbReference type="Rhea" id="RHEA-COMP:14737"/>
        <dbReference type="Rhea" id="RHEA-COMP:14739"/>
        <dbReference type="ChEBI" id="CHEBI:29917"/>
        <dbReference type="ChEBI" id="CHEBI:35235"/>
        <dbReference type="ChEBI" id="CHEBI:57972"/>
        <dbReference type="ChEBI" id="CHEBI:64428"/>
        <dbReference type="EC" id="2.8.1.7"/>
    </reaction>
</comment>
<keyword evidence="8 11" id="KW-0408">Iron</keyword>
<keyword evidence="15" id="KW-1185">Reference proteome</keyword>
<dbReference type="PANTHER" id="PTHR11601:SF34">
    <property type="entry name" value="CYSTEINE DESULFURASE"/>
    <property type="match status" value="1"/>
</dbReference>
<evidence type="ECO:0000256" key="8">
    <source>
        <dbReference type="ARBA" id="ARBA00023004"/>
    </source>
</evidence>
<feature type="modified residue" description="N6-(pyridoxal phosphate)lysine" evidence="11">
    <location>
        <position position="204"/>
    </location>
</feature>
<dbReference type="InterPro" id="IPR020578">
    <property type="entry name" value="Aminotrans_V_PyrdxlP_BS"/>
</dbReference>
<dbReference type="HAMAP" id="MF_00331">
    <property type="entry name" value="Cys_desulf_IscS"/>
    <property type="match status" value="1"/>
</dbReference>
<comment type="pathway">
    <text evidence="11">Cofactor biosynthesis; iron-sulfur cluster biosynthesis.</text>
</comment>
<dbReference type="FunFam" id="3.40.640.10:FF:000003">
    <property type="entry name" value="Cysteine desulfurase IscS"/>
    <property type="match status" value="1"/>
</dbReference>
<keyword evidence="3 11" id="KW-0963">Cytoplasm</keyword>
<keyword evidence="7 11" id="KW-0663">Pyridoxal phosphate</keyword>
<evidence type="ECO:0000256" key="9">
    <source>
        <dbReference type="ARBA" id="ARBA00023014"/>
    </source>
</evidence>
<dbReference type="InterPro" id="IPR015424">
    <property type="entry name" value="PyrdxlP-dep_Trfase"/>
</dbReference>
<dbReference type="SUPFAM" id="SSF53383">
    <property type="entry name" value="PLP-dependent transferases"/>
    <property type="match status" value="1"/>
</dbReference>
<dbReference type="PROSITE" id="PS00595">
    <property type="entry name" value="AA_TRANSFER_CLASS_5"/>
    <property type="match status" value="1"/>
</dbReference>
<dbReference type="GO" id="GO:0046872">
    <property type="term" value="F:metal ion binding"/>
    <property type="evidence" value="ECO:0007669"/>
    <property type="project" value="UniProtKB-KW"/>
</dbReference>
<keyword evidence="4 11" id="KW-0808">Transferase</keyword>
<dbReference type="GO" id="GO:0030170">
    <property type="term" value="F:pyridoxal phosphate binding"/>
    <property type="evidence" value="ECO:0007669"/>
    <property type="project" value="UniProtKB-UniRule"/>
</dbReference>
<feature type="binding site" evidence="11">
    <location>
        <begin position="73"/>
        <end position="74"/>
    </location>
    <ligand>
        <name>pyridoxal 5'-phosphate</name>
        <dbReference type="ChEBI" id="CHEBI:597326"/>
    </ligand>
</feature>
<dbReference type="NCBIfam" id="NF002806">
    <property type="entry name" value="PRK02948.1"/>
    <property type="match status" value="1"/>
</dbReference>
<comment type="function">
    <text evidence="11">Master enzyme that delivers sulfur to a number of partners involved in Fe-S cluster assembly, tRNA modification or cofactor biosynthesis. Catalyzes the removal of elemental sulfur atoms from cysteine to produce alanine. Functions as a sulfur delivery protein for Fe-S cluster synthesis onto IscU, an Fe-S scaffold assembly protein, as well as other S acceptor proteins.</text>
</comment>
<evidence type="ECO:0000256" key="1">
    <source>
        <dbReference type="ARBA" id="ARBA00001933"/>
    </source>
</evidence>
<proteinExistence type="inferred from homology"/>
<feature type="active site" description="Cysteine persulfide intermediate" evidence="11">
    <location>
        <position position="327"/>
    </location>
</feature>
<dbReference type="InterPro" id="IPR015421">
    <property type="entry name" value="PyrdxlP-dep_Trfase_major"/>
</dbReference>
<feature type="domain" description="Aminotransferase class V" evidence="13">
    <location>
        <begin position="6"/>
        <end position="368"/>
    </location>
</feature>
<dbReference type="PANTHER" id="PTHR11601">
    <property type="entry name" value="CYSTEINE DESULFURYLASE FAMILY MEMBER"/>
    <property type="match status" value="1"/>
</dbReference>
<dbReference type="GO" id="GO:0051537">
    <property type="term" value="F:2 iron, 2 sulfur cluster binding"/>
    <property type="evidence" value="ECO:0007669"/>
    <property type="project" value="UniProtKB-UniRule"/>
</dbReference>
<dbReference type="GO" id="GO:1990221">
    <property type="term" value="C:L-cysteine desulfurase complex"/>
    <property type="evidence" value="ECO:0007669"/>
    <property type="project" value="UniProtKB-ARBA"/>
</dbReference>
<comment type="similarity">
    <text evidence="2 11">Belongs to the class-V pyridoxal-phosphate-dependent aminotransferase family. NifS/IscS subfamily.</text>
</comment>
<evidence type="ECO:0000256" key="10">
    <source>
        <dbReference type="ARBA" id="ARBA00050776"/>
    </source>
</evidence>
<dbReference type="InterPro" id="IPR015422">
    <property type="entry name" value="PyrdxlP-dep_Trfase_small"/>
</dbReference>
<dbReference type="UniPathway" id="UPA00266"/>
<evidence type="ECO:0000256" key="3">
    <source>
        <dbReference type="ARBA" id="ARBA00022490"/>
    </source>
</evidence>
<evidence type="ECO:0000256" key="5">
    <source>
        <dbReference type="ARBA" id="ARBA00022714"/>
    </source>
</evidence>
<sequence length="394" mass="43420">MQERIIYFDHAATTPLKKEVLDEMMPYLTEQYGNPSTIYKLGREAKKAIELARERVAKALNAEVQEIFFTSGGTESDNWALKGVAFANKDKGKHIITTTIEHHAVLHPLKYLEGLGFEVTYVPVEPNGIVDPQKVKEAIREDTILISVMLANNEIGTIQPVKEIAKIAKERRIIVHTDAVQAVGQIPVDVKDLGVDLLSLSAHKFYGPKGVGALYIKKGTKIHPFSHGGAQERNRRAGTENVAGIVGLGKAIELATANLTEYASRLQKLRDKLIDGVLSKIDYVRLNGDRYNRLPSNANFSFEFIEGESLLLMLDMKGIAASSGSACTSGSLDPSHVLLAIGLEHEVAHGSLRITLGEDNTEEDIDYLLEVLPEIVSRLREMSPLYEKVKKGGR</sequence>
<protein>
    <recommendedName>
        <fullName evidence="11">Cysteine desulfurase IscS</fullName>
        <ecNumber evidence="11">2.8.1.7</ecNumber>
    </recommendedName>
</protein>
<dbReference type="Proteomes" id="UP000282930">
    <property type="component" value="Chromosome"/>
</dbReference>
<evidence type="ECO:0000256" key="4">
    <source>
        <dbReference type="ARBA" id="ARBA00022679"/>
    </source>
</evidence>
<dbReference type="GO" id="GO:0044571">
    <property type="term" value="P:[2Fe-2S] cluster assembly"/>
    <property type="evidence" value="ECO:0007669"/>
    <property type="project" value="UniProtKB-UniRule"/>
</dbReference>
<feature type="binding site" evidence="11">
    <location>
        <position position="181"/>
    </location>
    <ligand>
        <name>pyridoxal 5'-phosphate</name>
        <dbReference type="ChEBI" id="CHEBI:597326"/>
    </ligand>
</feature>
<feature type="binding site" evidence="11">
    <location>
        <begin position="201"/>
        <end position="203"/>
    </location>
    <ligand>
        <name>pyridoxal 5'-phosphate</name>
        <dbReference type="ChEBI" id="CHEBI:597326"/>
    </ligand>
</feature>
<dbReference type="InterPro" id="IPR000192">
    <property type="entry name" value="Aminotrans_V_dom"/>
</dbReference>
<dbReference type="Pfam" id="PF00266">
    <property type="entry name" value="Aminotran_5"/>
    <property type="match status" value="1"/>
</dbReference>
<evidence type="ECO:0000313" key="15">
    <source>
        <dbReference type="Proteomes" id="UP000282930"/>
    </source>
</evidence>
<dbReference type="InterPro" id="IPR016454">
    <property type="entry name" value="Cysteine_dSase"/>
</dbReference>
<name>A0A3T0D4U4_9FIRM</name>
<dbReference type="EC" id="2.8.1.7" evidence="11"/>
<keyword evidence="6 11" id="KW-0479">Metal-binding</keyword>
<evidence type="ECO:0000256" key="11">
    <source>
        <dbReference type="HAMAP-Rule" id="MF_00331"/>
    </source>
</evidence>
<comment type="subcellular location">
    <subcellularLocation>
        <location evidence="11">Cytoplasm</location>
    </subcellularLocation>
</comment>
<dbReference type="EMBL" id="CP034791">
    <property type="protein sequence ID" value="AZT90032.1"/>
    <property type="molecule type" value="Genomic_DNA"/>
</dbReference>
<comment type="cofactor">
    <cofactor evidence="1 11 12">
        <name>pyridoxal 5'-phosphate</name>
        <dbReference type="ChEBI" id="CHEBI:597326"/>
    </cofactor>
</comment>
<reference evidence="14 15" key="1">
    <citation type="submission" date="2018-12" db="EMBL/GenBank/DDBJ databases">
        <title>Genome sequence from the cellulolytic species, Caldicellulosiruptor changbaiensis.</title>
        <authorList>
            <person name="Blumer-Schuette S.E."/>
            <person name="Mendoza C."/>
        </authorList>
    </citation>
    <scope>NUCLEOTIDE SEQUENCE [LARGE SCALE GENOMIC DNA]</scope>
    <source>
        <strain evidence="14 15">CBS-Z</strain>
    </source>
</reference>
<keyword evidence="5 11" id="KW-0001">2Fe-2S</keyword>
<comment type="subunit">
    <text evidence="11">Homodimer. Forms a heterotetramer with IscU, interacts with other sulfur acceptors.</text>
</comment>
<keyword evidence="9 11" id="KW-0411">Iron-sulfur</keyword>
<feature type="binding site" evidence="11">
    <location>
        <position position="239"/>
    </location>
    <ligand>
        <name>pyridoxal 5'-phosphate</name>
        <dbReference type="ChEBI" id="CHEBI:597326"/>
    </ligand>
</feature>
<organism evidence="14 15">
    <name type="scientific">Caldicellulosiruptor changbaiensis</name>
    <dbReference type="NCBI Taxonomy" id="1222016"/>
    <lineage>
        <taxon>Bacteria</taxon>
        <taxon>Bacillati</taxon>
        <taxon>Bacillota</taxon>
        <taxon>Bacillota incertae sedis</taxon>
        <taxon>Caldicellulosiruptorales</taxon>
        <taxon>Caldicellulosiruptoraceae</taxon>
        <taxon>Caldicellulosiruptor</taxon>
    </lineage>
</organism>
<accession>A0A3T0D4U4</accession>
<dbReference type="KEGG" id="ccha:ELD05_04830"/>